<organism evidence="1 2">
    <name type="scientific">Clostridium oryzae</name>
    <dbReference type="NCBI Taxonomy" id="1450648"/>
    <lineage>
        <taxon>Bacteria</taxon>
        <taxon>Bacillati</taxon>
        <taxon>Bacillota</taxon>
        <taxon>Clostridia</taxon>
        <taxon>Eubacteriales</taxon>
        <taxon>Clostridiaceae</taxon>
        <taxon>Clostridium</taxon>
    </lineage>
</organism>
<evidence type="ECO:0000313" key="1">
    <source>
        <dbReference type="EMBL" id="OPJ59775.1"/>
    </source>
</evidence>
<protein>
    <submittedName>
        <fullName evidence="1">Uncharacterized protein</fullName>
    </submittedName>
</protein>
<dbReference type="Proteomes" id="UP000190080">
    <property type="component" value="Unassembled WGS sequence"/>
</dbReference>
<reference evidence="1 2" key="1">
    <citation type="submission" date="2017-03" db="EMBL/GenBank/DDBJ databases">
        <title>Genome sequence of Clostridium oryzae DSM 28571.</title>
        <authorList>
            <person name="Poehlein A."/>
            <person name="Daniel R."/>
        </authorList>
    </citation>
    <scope>NUCLEOTIDE SEQUENCE [LARGE SCALE GENOMIC DNA]</scope>
    <source>
        <strain evidence="1 2">DSM 28571</strain>
    </source>
</reference>
<accession>A0A1V4IJ90</accession>
<keyword evidence="2" id="KW-1185">Reference proteome</keyword>
<comment type="caution">
    <text evidence="1">The sequence shown here is derived from an EMBL/GenBank/DDBJ whole genome shotgun (WGS) entry which is preliminary data.</text>
</comment>
<gene>
    <name evidence="1" type="ORF">CLORY_31200</name>
</gene>
<dbReference type="RefSeq" id="WP_079426107.1">
    <property type="nucleotide sequence ID" value="NZ_MZGV01000039.1"/>
</dbReference>
<sequence>MKKQSKKIITMIIAIMLLVVVPVTNVSAVPKKSGVDKTMSAKLEKQTKDDWVYKGKKKRYFDSLATKWSKGKISVKTMKKKLYGMKWSEPWFVTSNNETNPVMPYHIGSWGTVIVKFSTKTTSVNRLRSKCIMHGIVFNNYSKLIAKWNKRNRQYTIYYLGIDFQPY</sequence>
<dbReference type="EMBL" id="MZGV01000039">
    <property type="protein sequence ID" value="OPJ59775.1"/>
    <property type="molecule type" value="Genomic_DNA"/>
</dbReference>
<proteinExistence type="predicted"/>
<name>A0A1V4IJ90_9CLOT</name>
<evidence type="ECO:0000313" key="2">
    <source>
        <dbReference type="Proteomes" id="UP000190080"/>
    </source>
</evidence>
<dbReference type="STRING" id="1450648.CLORY_31200"/>
<dbReference type="AlphaFoldDB" id="A0A1V4IJ90"/>